<keyword evidence="4 7" id="KW-0812">Transmembrane</keyword>
<dbReference type="AlphaFoldDB" id="A0A1D9Q380"/>
<evidence type="ECO:0000256" key="5">
    <source>
        <dbReference type="ARBA" id="ARBA00022989"/>
    </source>
</evidence>
<gene>
    <name evidence="7" type="primary">DLT1</name>
    <name evidence="9" type="ORF">sscle_05g041670</name>
</gene>
<evidence type="ECO:0000256" key="3">
    <source>
        <dbReference type="ARBA" id="ARBA00021353"/>
    </source>
</evidence>
<dbReference type="InterPro" id="IPR038869">
    <property type="entry name" value="DLT1"/>
</dbReference>
<feature type="region of interest" description="Disordered" evidence="8">
    <location>
        <begin position="346"/>
        <end position="406"/>
    </location>
</feature>
<feature type="transmembrane region" description="Helical" evidence="7">
    <location>
        <begin position="50"/>
        <end position="72"/>
    </location>
</feature>
<evidence type="ECO:0000256" key="7">
    <source>
        <dbReference type="RuleBase" id="RU367100"/>
    </source>
</evidence>
<dbReference type="PANTHER" id="PTHR40021:SF1">
    <property type="entry name" value="DEFECT AT LOW TEMPERATURE PROTEIN 1"/>
    <property type="match status" value="1"/>
</dbReference>
<dbReference type="GO" id="GO:0016020">
    <property type="term" value="C:membrane"/>
    <property type="evidence" value="ECO:0007669"/>
    <property type="project" value="UniProtKB-SubCell"/>
</dbReference>
<dbReference type="PANTHER" id="PTHR40021">
    <property type="entry name" value="DEFECT AT LOW TEMPERATURE PROTEIN 1"/>
    <property type="match status" value="1"/>
</dbReference>
<reference evidence="10" key="1">
    <citation type="journal article" date="2017" name="Genome Biol. Evol.">
        <title>The complete genome sequence of the phytopathogenic fungus Sclerotinia sclerotiorum reveals insights into the genome architecture of broad host range pathogens.</title>
        <authorList>
            <person name="Derbyshire M."/>
            <person name="Denton-Giles M."/>
            <person name="Hegedus D."/>
            <person name="Seifbarghy S."/>
            <person name="Rollins J."/>
            <person name="van Kan J."/>
            <person name="Seidl M.F."/>
            <person name="Faino L."/>
            <person name="Mbengue M."/>
            <person name="Navaud O."/>
            <person name="Raffaele S."/>
            <person name="Hammond-Kosack K."/>
            <person name="Heard S."/>
            <person name="Oliver R."/>
        </authorList>
    </citation>
    <scope>NUCLEOTIDE SEQUENCE [LARGE SCALE GENOMIC DNA]</scope>
    <source>
        <strain evidence="10">ATCC 18683 / 1980 / Ss-1</strain>
    </source>
</reference>
<dbReference type="Proteomes" id="UP000177798">
    <property type="component" value="Chromosome 5"/>
</dbReference>
<evidence type="ECO:0000256" key="1">
    <source>
        <dbReference type="ARBA" id="ARBA00002489"/>
    </source>
</evidence>
<accession>A0A1D9Q380</accession>
<evidence type="ECO:0000313" key="10">
    <source>
        <dbReference type="Proteomes" id="UP000177798"/>
    </source>
</evidence>
<feature type="compositionally biased region" description="Polar residues" evidence="8">
    <location>
        <begin position="387"/>
        <end position="396"/>
    </location>
</feature>
<dbReference type="EMBL" id="CP017818">
    <property type="protein sequence ID" value="APA09397.1"/>
    <property type="molecule type" value="Genomic_DNA"/>
</dbReference>
<organism evidence="9 10">
    <name type="scientific">Sclerotinia sclerotiorum (strain ATCC 18683 / 1980 / Ss-1)</name>
    <name type="common">White mold</name>
    <name type="synonym">Whetzelinia sclerotiorum</name>
    <dbReference type="NCBI Taxonomy" id="665079"/>
    <lineage>
        <taxon>Eukaryota</taxon>
        <taxon>Fungi</taxon>
        <taxon>Dikarya</taxon>
        <taxon>Ascomycota</taxon>
        <taxon>Pezizomycotina</taxon>
        <taxon>Leotiomycetes</taxon>
        <taxon>Helotiales</taxon>
        <taxon>Sclerotiniaceae</taxon>
        <taxon>Sclerotinia</taxon>
    </lineage>
</organism>
<evidence type="ECO:0000256" key="8">
    <source>
        <dbReference type="SAM" id="MobiDB-lite"/>
    </source>
</evidence>
<dbReference type="VEuPathDB" id="FungiDB:sscle_05g041670"/>
<comment type="function">
    <text evidence="1 7">Required for growth under high-pressure and low-temperature conditions.</text>
</comment>
<keyword evidence="5 7" id="KW-1133">Transmembrane helix</keyword>
<keyword evidence="6 7" id="KW-0472">Membrane</keyword>
<evidence type="ECO:0000256" key="4">
    <source>
        <dbReference type="ARBA" id="ARBA00022692"/>
    </source>
</evidence>
<feature type="compositionally biased region" description="Low complexity" evidence="8">
    <location>
        <begin position="397"/>
        <end position="406"/>
    </location>
</feature>
<protein>
    <recommendedName>
        <fullName evidence="3 7">Defect at low temperature protein 1</fullName>
    </recommendedName>
</protein>
<evidence type="ECO:0000256" key="2">
    <source>
        <dbReference type="ARBA" id="ARBA00005550"/>
    </source>
</evidence>
<evidence type="ECO:0000313" key="9">
    <source>
        <dbReference type="EMBL" id="APA09397.1"/>
    </source>
</evidence>
<evidence type="ECO:0000256" key="6">
    <source>
        <dbReference type="ARBA" id="ARBA00023136"/>
    </source>
</evidence>
<proteinExistence type="inferred from homology"/>
<dbReference type="OrthoDB" id="4096362at2759"/>
<comment type="similarity">
    <text evidence="2 7">Belongs to the DLT1 family.</text>
</comment>
<sequence>MKLDFLKLGTWKLGTFAYGSTFIILYIIIAGLLFVTPLDAVLQAKKNHQLYNIFVIVSCYGVTLFFGATLFLTRLWTNSQVIKAIPKTWIPVEKGDVNRTVRKMIVASLARSAVIAWDSRPRIEHHATIISTQDTSDESKIAAENGLYEREEDEKRSHDATIVIPPKEPVWGQISHNGWSSPTSPDLPSLQYITVILELPHLIEAKAVSLAPPDPQSMSQPPMPDLRAVDILQRPAAMGLRDYISHLSGIEVISDPSIAAPFLSAYEYARFSSNAISEVEFRDLMKQFAELLRSMEPLSPAIMMSLAIDDQESDIDGDASSRSSLITSQSHSVVSSLRSVSIHSVREGTIQTAPSRRHGTDHTNLNRSRVGTAPVTPRVERPELSGLRSQSRGLYTSSSSDFSMRSASQTSVIKLSRVQTGDSLPYEINIPRGR</sequence>
<comment type="subcellular location">
    <subcellularLocation>
        <location evidence="7">Membrane</location>
        <topology evidence="7">Multi-pass membrane protein</topology>
    </subcellularLocation>
</comment>
<feature type="transmembrane region" description="Helical" evidence="7">
    <location>
        <begin position="16"/>
        <end position="38"/>
    </location>
</feature>
<name>A0A1D9Q380_SCLS1</name>